<accession>A0ABV7RPP8</accession>
<name>A0ABV7RPP8_9GAMM</name>
<evidence type="ECO:0000256" key="3">
    <source>
        <dbReference type="ARBA" id="ARBA00022777"/>
    </source>
</evidence>
<dbReference type="PANTHER" id="PTHR43289:SF34">
    <property type="entry name" value="SERINE_THREONINE-PROTEIN KINASE YBDM-RELATED"/>
    <property type="match status" value="1"/>
</dbReference>
<evidence type="ECO:0000256" key="1">
    <source>
        <dbReference type="ARBA" id="ARBA00022679"/>
    </source>
</evidence>
<keyword evidence="2" id="KW-0547">Nucleotide-binding</keyword>
<evidence type="ECO:0000256" key="4">
    <source>
        <dbReference type="ARBA" id="ARBA00022840"/>
    </source>
</evidence>
<keyword evidence="3" id="KW-0418">Kinase</keyword>
<evidence type="ECO:0000259" key="5">
    <source>
        <dbReference type="PROSITE" id="PS50011"/>
    </source>
</evidence>
<dbReference type="Pfam" id="PF00069">
    <property type="entry name" value="Pkinase"/>
    <property type="match status" value="1"/>
</dbReference>
<dbReference type="Pfam" id="PF13181">
    <property type="entry name" value="TPR_8"/>
    <property type="match status" value="1"/>
</dbReference>
<evidence type="ECO:0000313" key="7">
    <source>
        <dbReference type="Proteomes" id="UP001595740"/>
    </source>
</evidence>
<proteinExistence type="predicted"/>
<dbReference type="PROSITE" id="PS50011">
    <property type="entry name" value="PROTEIN_KINASE_DOM"/>
    <property type="match status" value="1"/>
</dbReference>
<dbReference type="Gene3D" id="1.10.510.10">
    <property type="entry name" value="Transferase(Phosphotransferase) domain 1"/>
    <property type="match status" value="1"/>
</dbReference>
<dbReference type="Gene3D" id="3.30.200.20">
    <property type="entry name" value="Phosphorylase Kinase, domain 1"/>
    <property type="match status" value="1"/>
</dbReference>
<dbReference type="Proteomes" id="UP001595740">
    <property type="component" value="Unassembled WGS sequence"/>
</dbReference>
<evidence type="ECO:0000256" key="2">
    <source>
        <dbReference type="ARBA" id="ARBA00022741"/>
    </source>
</evidence>
<keyword evidence="7" id="KW-1185">Reference proteome</keyword>
<dbReference type="InterPro" id="IPR000719">
    <property type="entry name" value="Prot_kinase_dom"/>
</dbReference>
<dbReference type="SMART" id="SM00220">
    <property type="entry name" value="S_TKc"/>
    <property type="match status" value="1"/>
</dbReference>
<dbReference type="InterPro" id="IPR011009">
    <property type="entry name" value="Kinase-like_dom_sf"/>
</dbReference>
<keyword evidence="1" id="KW-0808">Transferase</keyword>
<feature type="domain" description="Protein kinase" evidence="5">
    <location>
        <begin position="80"/>
        <end position="342"/>
    </location>
</feature>
<dbReference type="InterPro" id="IPR019734">
    <property type="entry name" value="TPR_rpt"/>
</dbReference>
<dbReference type="EMBL" id="JBHRXK010000004">
    <property type="protein sequence ID" value="MFC3551460.1"/>
    <property type="molecule type" value="Genomic_DNA"/>
</dbReference>
<dbReference type="CDD" id="cd14014">
    <property type="entry name" value="STKc_PknB_like"/>
    <property type="match status" value="1"/>
</dbReference>
<keyword evidence="4" id="KW-0067">ATP-binding</keyword>
<gene>
    <name evidence="6" type="ORF">ACFOLC_10615</name>
</gene>
<dbReference type="SUPFAM" id="SSF48452">
    <property type="entry name" value="TPR-like"/>
    <property type="match status" value="2"/>
</dbReference>
<dbReference type="SMART" id="SM00028">
    <property type="entry name" value="TPR"/>
    <property type="match status" value="7"/>
</dbReference>
<comment type="caution">
    <text evidence="6">The sequence shown here is derived from an EMBL/GenBank/DDBJ whole genome shotgun (WGS) entry which is preliminary data.</text>
</comment>
<dbReference type="Pfam" id="PF13374">
    <property type="entry name" value="TPR_10"/>
    <property type="match status" value="1"/>
</dbReference>
<evidence type="ECO:0000313" key="6">
    <source>
        <dbReference type="EMBL" id="MFC3551460.1"/>
    </source>
</evidence>
<organism evidence="6 7">
    <name type="scientific">Lysobacter cavernae</name>
    <dbReference type="NCBI Taxonomy" id="1685901"/>
    <lineage>
        <taxon>Bacteria</taxon>
        <taxon>Pseudomonadati</taxon>
        <taxon>Pseudomonadota</taxon>
        <taxon>Gammaproteobacteria</taxon>
        <taxon>Lysobacterales</taxon>
        <taxon>Lysobacteraceae</taxon>
        <taxon>Lysobacter</taxon>
    </lineage>
</organism>
<dbReference type="PROSITE" id="PS00108">
    <property type="entry name" value="PROTEIN_KINASE_ST"/>
    <property type="match status" value="1"/>
</dbReference>
<dbReference type="Gene3D" id="1.25.40.10">
    <property type="entry name" value="Tetratricopeptide repeat domain"/>
    <property type="match status" value="2"/>
</dbReference>
<dbReference type="SUPFAM" id="SSF56112">
    <property type="entry name" value="Protein kinase-like (PK-like)"/>
    <property type="match status" value="1"/>
</dbReference>
<reference evidence="7" key="1">
    <citation type="journal article" date="2019" name="Int. J. Syst. Evol. Microbiol.">
        <title>The Global Catalogue of Microorganisms (GCM) 10K type strain sequencing project: providing services to taxonomists for standard genome sequencing and annotation.</title>
        <authorList>
            <consortium name="The Broad Institute Genomics Platform"/>
            <consortium name="The Broad Institute Genome Sequencing Center for Infectious Disease"/>
            <person name="Wu L."/>
            <person name="Ma J."/>
        </authorList>
    </citation>
    <scope>NUCLEOTIDE SEQUENCE [LARGE SCALE GENOMIC DNA]</scope>
    <source>
        <strain evidence="7">KCTC 42875</strain>
    </source>
</reference>
<dbReference type="InterPro" id="IPR008271">
    <property type="entry name" value="Ser/Thr_kinase_AS"/>
</dbReference>
<dbReference type="Pfam" id="PF13424">
    <property type="entry name" value="TPR_12"/>
    <property type="match status" value="2"/>
</dbReference>
<sequence length="916" mass="101207">MSTANAKTLRELFDAVCDLPPGQWRARVRELSSDPALIEEVLALLEAQTVSFNRALKPLGELMASLPEVELQPGDRLGAWQLVARLASGGMGTVFVAERADDLFRQRVAIKLLHVTVANLITQQRLAAERQILAELQHPNIARLFDGGTTPSGHPYLVMEYIDGLPLDRHCAQHRLDLPERLQLFLRVCRAVQAAHQRLVVHCDLKPSNILVRDNIAPVLLDFGIARVLDEAQSDEGHDFCTPAYASPEQLDRGHVGVASDVFSLGMVLTELLAGRRAERTMADRDRAVPPPSSLAGPECRWQANLPGDLDAIAGKACALAPEQRYPSVEALARDIERHVACKPVRARKPTLRYRTGRFLRRHWRESAAALALLSLAAGFVWRLDAQREQVEREAATAREVGDFLVAAFNAADPRMRGADGTQQPSARDVLDLGAAKIDAELADSPRVLARMRFVLGRAYRNLGQPQQAEALLAQAAEGFLDARIDQPEQAVQALCELALLRVEQMRASEALPVAQRALVLSRTLENAPALVADAYAALGRALQGTAAFDRARDALEQSLALRRTAFGPGSQEVAATLHWLGLLHRDQSDNLRAERYLRQALAIRRQYGARSVDVQLSLQGLAATLTALARYDEAIALRRENLELARALYGAHSNRTAAAHGELAGALANTGRYVKARDHYLQAMAIHARVSGEDSLDHAMTSNNLARLEEARGHYAEAMRLDRRSLTIRRLHLPADDRLVLRAQSNLGRVLARMGELAQARPLLEQALARWERHYGDDRRGLYAARMNCVDLWLREGRWDAAEAALRPLPAKDEPTLMLRRQSLLAELAQRRRVWGQARSQWQALVALSSGRNGIDPVSVAKWRVPYAEALAATGDAGLAQEQLRLAQPLLQRELTPGAEWLQRLDAVQRSLAGR</sequence>
<dbReference type="InterPro" id="IPR011990">
    <property type="entry name" value="TPR-like_helical_dom_sf"/>
</dbReference>
<dbReference type="RefSeq" id="WP_386759225.1">
    <property type="nucleotide sequence ID" value="NZ_JBHRXK010000004.1"/>
</dbReference>
<dbReference type="PANTHER" id="PTHR43289">
    <property type="entry name" value="MITOGEN-ACTIVATED PROTEIN KINASE KINASE KINASE 20-RELATED"/>
    <property type="match status" value="1"/>
</dbReference>
<protein>
    <submittedName>
        <fullName evidence="6">Tetratricopeptide repeat protein</fullName>
    </submittedName>
</protein>